<sequence>MDKKYEDIEDSQKELSGEDVNETNHSNDSIANTSTLEESSNNESIKSEQDALEEISREILEERTNDSTEKKNKKKLSIKIKDSFTSRKFRSGAYSTMISAVVIAIVLIFNLIAGELDLKVDLSSNSIFTLTKTTKNLVKNIKDDVTIYYIAGENSQKDQVKEIVDKYKTLSSKIKVETKDPVLYPTFTSAYTSDDVADKSVIVVNNKTKAYKYVKYSDMLQYTYDSSYNPQVTGVDVEGQITSAIQYVTSTDLPKIYTLEGHNEAELGTTITNALKKQNVSISTLKLLSKDAVPEDCSLLVINGPIYDFTKEEVEKVKAYLEKGGKAIILADYTKESMPNFSDLLEYYGVKLCDGVVIEGDSNNYMSGNPAYLIPTIESHDITKSISDDNKAVVVPAAKGLQQVDTLRSTLTIDKLLTTSDSAFSKVDMNSSSYQKEDNDISGPFNLGVLATDKYNNKESKVVIYASSYLIDDKMTQYDQLGNSDLFISTVNYLTDKQNNLSIPVRSLEEKHVTLTSTEANTWGTIAVFIIPLMFLGTGIVVTLRRRKK</sequence>
<evidence type="ECO:0000256" key="2">
    <source>
        <dbReference type="SAM" id="Phobius"/>
    </source>
</evidence>
<dbReference type="Pfam" id="PF09822">
    <property type="entry name" value="ABC_transp_aux"/>
    <property type="match status" value="1"/>
</dbReference>
<evidence type="ECO:0008006" key="7">
    <source>
        <dbReference type="Google" id="ProtNLM"/>
    </source>
</evidence>
<keyword evidence="2" id="KW-0472">Membrane</keyword>
<dbReference type="InterPro" id="IPR029062">
    <property type="entry name" value="Class_I_gatase-like"/>
</dbReference>
<feature type="domain" description="DUF7088" evidence="4">
    <location>
        <begin position="125"/>
        <end position="210"/>
    </location>
</feature>
<dbReference type="Pfam" id="PF23357">
    <property type="entry name" value="DUF7088"/>
    <property type="match status" value="1"/>
</dbReference>
<proteinExistence type="predicted"/>
<feature type="region of interest" description="Disordered" evidence="1">
    <location>
        <begin position="1"/>
        <end position="52"/>
    </location>
</feature>
<protein>
    <recommendedName>
        <fullName evidence="7">ABC-type uncharacterized transport system domain-containing protein</fullName>
    </recommendedName>
</protein>
<feature type="compositionally biased region" description="Basic and acidic residues" evidence="1">
    <location>
        <begin position="1"/>
        <end position="16"/>
    </location>
</feature>
<dbReference type="KEGG" id="ahb:bsdtb5_11120"/>
<gene>
    <name evidence="5" type="ORF">bsdtb5_11120</name>
</gene>
<feature type="compositionally biased region" description="Low complexity" evidence="1">
    <location>
        <begin position="32"/>
        <end position="44"/>
    </location>
</feature>
<keyword evidence="2" id="KW-1133">Transmembrane helix</keyword>
<dbReference type="RefSeq" id="WP_271715076.1">
    <property type="nucleotide sequence ID" value="NZ_AP024169.1"/>
</dbReference>
<organism evidence="5 6">
    <name type="scientific">Anaeromicropila herbilytica</name>
    <dbReference type="NCBI Taxonomy" id="2785025"/>
    <lineage>
        <taxon>Bacteria</taxon>
        <taxon>Bacillati</taxon>
        <taxon>Bacillota</taxon>
        <taxon>Clostridia</taxon>
        <taxon>Lachnospirales</taxon>
        <taxon>Lachnospiraceae</taxon>
        <taxon>Anaeromicropila</taxon>
    </lineage>
</organism>
<reference evidence="5 6" key="1">
    <citation type="submission" date="2020-11" db="EMBL/GenBank/DDBJ databases">
        <title>Draft genome sequencing of a Lachnospiraceae strain isolated from anoxic soil subjected to BSD treatment.</title>
        <authorList>
            <person name="Uek A."/>
            <person name="Tonouchi A."/>
        </authorList>
    </citation>
    <scope>NUCLEOTIDE SEQUENCE [LARGE SCALE GENOMIC DNA]</scope>
    <source>
        <strain evidence="5 6">TB5</strain>
    </source>
</reference>
<keyword evidence="2" id="KW-0812">Transmembrane</keyword>
<evidence type="ECO:0000313" key="5">
    <source>
        <dbReference type="EMBL" id="BCN29817.1"/>
    </source>
</evidence>
<name>A0A7R7EJ95_9FIRM</name>
<dbReference type="EMBL" id="AP024169">
    <property type="protein sequence ID" value="BCN29817.1"/>
    <property type="molecule type" value="Genomic_DNA"/>
</dbReference>
<dbReference type="InterPro" id="IPR055396">
    <property type="entry name" value="DUF7088"/>
</dbReference>
<feature type="transmembrane region" description="Helical" evidence="2">
    <location>
        <begin position="93"/>
        <end position="113"/>
    </location>
</feature>
<dbReference type="SUPFAM" id="SSF52317">
    <property type="entry name" value="Class I glutamine amidotransferase-like"/>
    <property type="match status" value="1"/>
</dbReference>
<dbReference type="AlphaFoldDB" id="A0A7R7EJ95"/>
<evidence type="ECO:0000313" key="6">
    <source>
        <dbReference type="Proteomes" id="UP000595897"/>
    </source>
</evidence>
<dbReference type="Proteomes" id="UP000595897">
    <property type="component" value="Chromosome"/>
</dbReference>
<keyword evidence="6" id="KW-1185">Reference proteome</keyword>
<feature type="transmembrane region" description="Helical" evidence="2">
    <location>
        <begin position="523"/>
        <end position="544"/>
    </location>
</feature>
<evidence type="ECO:0000256" key="1">
    <source>
        <dbReference type="SAM" id="MobiDB-lite"/>
    </source>
</evidence>
<evidence type="ECO:0000259" key="4">
    <source>
        <dbReference type="Pfam" id="PF23357"/>
    </source>
</evidence>
<accession>A0A7R7EJ95</accession>
<feature type="domain" description="ABC-type uncharacterised transport system" evidence="3">
    <location>
        <begin position="254"/>
        <end position="484"/>
    </location>
</feature>
<evidence type="ECO:0000259" key="3">
    <source>
        <dbReference type="Pfam" id="PF09822"/>
    </source>
</evidence>
<dbReference type="InterPro" id="IPR019196">
    <property type="entry name" value="ABC_transp_unknown"/>
</dbReference>